<sequence>MSSAPATATESARNLFDKWKAMVDQINELLQCEPDSKEDDPDMRSDIKKWSKDVKDASGIFFELMDQMRTVGLPMGISDNMAKSIQDAVGWGERLRAEDKEEEEMKSGRLNPATDAPNGTVTVPAATPQGPGEHAKSIEVVDPASNAPEKVPAIAEQDQNTPRRSARQDAKAAAAADAAQPQATLEEGDTKSKGEQPSVGWFLYDSSGTHIGVLSRDDIAQYHKPCVTCVAKRRTECTGKAGYACVACRKSGSKCNYAFHGKADIRSPPITQGNPRKRKGPEPSTAPIPPRIAQANEEVPSASDRGTKRARSSGGIPSSPCAAVAAVRQNSAGQSVPTNARAHSAAAPVTNRDALARKAAAARIGAGSFGPGTFGAGRSHALVPKPSMVDRRYQTPARDSAMPGIPTVGEDRPSTLAKDRAVDEHRDIGTSPGAQPDEVVVKVRAGPGERVLQLEARLDEEIMRAAGQRDMVRALMKHVADLSQEIETLRGVIKAWRADK</sequence>
<feature type="compositionally biased region" description="Polar residues" evidence="1">
    <location>
        <begin position="328"/>
        <end position="338"/>
    </location>
</feature>
<proteinExistence type="predicted"/>
<dbReference type="CDD" id="cd00067">
    <property type="entry name" value="GAL4"/>
    <property type="match status" value="1"/>
</dbReference>
<feature type="region of interest" description="Disordered" evidence="1">
    <location>
        <begin position="98"/>
        <end position="136"/>
    </location>
</feature>
<reference evidence="3" key="1">
    <citation type="journal article" date="2014" name="Proc. Natl. Acad. Sci. U.S.A.">
        <title>Extensive sampling of basidiomycete genomes demonstrates inadequacy of the white-rot/brown-rot paradigm for wood decay fungi.</title>
        <authorList>
            <person name="Riley R."/>
            <person name="Salamov A.A."/>
            <person name="Brown D.W."/>
            <person name="Nagy L.G."/>
            <person name="Floudas D."/>
            <person name="Held B.W."/>
            <person name="Levasseur A."/>
            <person name="Lombard V."/>
            <person name="Morin E."/>
            <person name="Otillar R."/>
            <person name="Lindquist E.A."/>
            <person name="Sun H."/>
            <person name="LaButti K.M."/>
            <person name="Schmutz J."/>
            <person name="Jabbour D."/>
            <person name="Luo H."/>
            <person name="Baker S.E."/>
            <person name="Pisabarro A.G."/>
            <person name="Walton J.D."/>
            <person name="Blanchette R.A."/>
            <person name="Henrissat B."/>
            <person name="Martin F."/>
            <person name="Cullen D."/>
            <person name="Hibbett D.S."/>
            <person name="Grigoriev I.V."/>
        </authorList>
    </citation>
    <scope>NUCLEOTIDE SEQUENCE [LARGE SCALE GENOMIC DNA]</scope>
    <source>
        <strain evidence="3">FD-172 SS1</strain>
    </source>
</reference>
<dbReference type="InParanoid" id="A0A067LSV6"/>
<dbReference type="GO" id="GO:0000981">
    <property type="term" value="F:DNA-binding transcription factor activity, RNA polymerase II-specific"/>
    <property type="evidence" value="ECO:0007669"/>
    <property type="project" value="InterPro"/>
</dbReference>
<dbReference type="InterPro" id="IPR001138">
    <property type="entry name" value="Zn2Cys6_DnaBD"/>
</dbReference>
<keyword evidence="3" id="KW-1185">Reference proteome</keyword>
<evidence type="ECO:0000313" key="2">
    <source>
        <dbReference type="EMBL" id="KDQ06159.1"/>
    </source>
</evidence>
<feature type="compositionally biased region" description="Basic and acidic residues" evidence="1">
    <location>
        <begin position="98"/>
        <end position="107"/>
    </location>
</feature>
<name>A0A067LSV6_BOTB1</name>
<dbReference type="HOGENOM" id="CLU_577443_0_0_1"/>
<dbReference type="EMBL" id="KL198152">
    <property type="protein sequence ID" value="KDQ06159.1"/>
    <property type="molecule type" value="Genomic_DNA"/>
</dbReference>
<feature type="compositionally biased region" description="Low complexity" evidence="1">
    <location>
        <begin position="171"/>
        <end position="183"/>
    </location>
</feature>
<gene>
    <name evidence="2" type="ORF">BOTBODRAFT_181854</name>
</gene>
<evidence type="ECO:0000313" key="3">
    <source>
        <dbReference type="Proteomes" id="UP000027195"/>
    </source>
</evidence>
<accession>A0A067LSV6</accession>
<evidence type="ECO:0000256" key="1">
    <source>
        <dbReference type="SAM" id="MobiDB-lite"/>
    </source>
</evidence>
<dbReference type="Proteomes" id="UP000027195">
    <property type="component" value="Unassembled WGS sequence"/>
</dbReference>
<dbReference type="GO" id="GO:0008270">
    <property type="term" value="F:zinc ion binding"/>
    <property type="evidence" value="ECO:0007669"/>
    <property type="project" value="InterPro"/>
</dbReference>
<feature type="region of interest" description="Disordered" evidence="1">
    <location>
        <begin position="153"/>
        <end position="197"/>
    </location>
</feature>
<protein>
    <recommendedName>
        <fullName evidence="4">Zn(2)-C6 fungal-type domain-containing protein</fullName>
    </recommendedName>
</protein>
<organism evidence="2 3">
    <name type="scientific">Botryobasidium botryosum (strain FD-172 SS1)</name>
    <dbReference type="NCBI Taxonomy" id="930990"/>
    <lineage>
        <taxon>Eukaryota</taxon>
        <taxon>Fungi</taxon>
        <taxon>Dikarya</taxon>
        <taxon>Basidiomycota</taxon>
        <taxon>Agaricomycotina</taxon>
        <taxon>Agaricomycetes</taxon>
        <taxon>Cantharellales</taxon>
        <taxon>Botryobasidiaceae</taxon>
        <taxon>Botryobasidium</taxon>
    </lineage>
</organism>
<evidence type="ECO:0008006" key="4">
    <source>
        <dbReference type="Google" id="ProtNLM"/>
    </source>
</evidence>
<dbReference type="AlphaFoldDB" id="A0A067LSV6"/>
<feature type="region of interest" description="Disordered" evidence="1">
    <location>
        <begin position="263"/>
        <end position="349"/>
    </location>
</feature>